<dbReference type="AlphaFoldDB" id="A0AAD8IFW6"/>
<sequence>MGTMMFSGTCFSLKCNQNIALSRSAGNGLSRTKARAAANSELLHEESDQQHVGLLKRRLALVSGVSLLSSAILSFPKHGLAVVKQGLLAGRIPGLSEPDVQGWRTYQRPDEKSGGHGVGWSPII</sequence>
<organism evidence="1 2">
    <name type="scientific">Heracleum sosnowskyi</name>
    <dbReference type="NCBI Taxonomy" id="360622"/>
    <lineage>
        <taxon>Eukaryota</taxon>
        <taxon>Viridiplantae</taxon>
        <taxon>Streptophyta</taxon>
        <taxon>Embryophyta</taxon>
        <taxon>Tracheophyta</taxon>
        <taxon>Spermatophyta</taxon>
        <taxon>Magnoliopsida</taxon>
        <taxon>eudicotyledons</taxon>
        <taxon>Gunneridae</taxon>
        <taxon>Pentapetalae</taxon>
        <taxon>asterids</taxon>
        <taxon>campanulids</taxon>
        <taxon>Apiales</taxon>
        <taxon>Apiaceae</taxon>
        <taxon>Apioideae</taxon>
        <taxon>apioid superclade</taxon>
        <taxon>Tordylieae</taxon>
        <taxon>Tordyliinae</taxon>
        <taxon>Heracleum</taxon>
    </lineage>
</organism>
<keyword evidence="2" id="KW-1185">Reference proteome</keyword>
<reference evidence="1" key="1">
    <citation type="submission" date="2023-02" db="EMBL/GenBank/DDBJ databases">
        <title>Genome of toxic invasive species Heracleum sosnowskyi carries increased number of genes despite the absence of recent whole-genome duplications.</title>
        <authorList>
            <person name="Schelkunov M."/>
            <person name="Shtratnikova V."/>
            <person name="Makarenko M."/>
            <person name="Klepikova A."/>
            <person name="Omelchenko D."/>
            <person name="Novikova G."/>
            <person name="Obukhova E."/>
            <person name="Bogdanov V."/>
            <person name="Penin A."/>
            <person name="Logacheva M."/>
        </authorList>
    </citation>
    <scope>NUCLEOTIDE SEQUENCE</scope>
    <source>
        <strain evidence="1">Hsosn_3</strain>
        <tissue evidence="1">Leaf</tissue>
    </source>
</reference>
<proteinExistence type="predicted"/>
<evidence type="ECO:0000313" key="2">
    <source>
        <dbReference type="Proteomes" id="UP001237642"/>
    </source>
</evidence>
<name>A0AAD8IFW6_9APIA</name>
<dbReference type="Proteomes" id="UP001237642">
    <property type="component" value="Unassembled WGS sequence"/>
</dbReference>
<protein>
    <submittedName>
        <fullName evidence="1">Uncharacterized protein</fullName>
    </submittedName>
</protein>
<evidence type="ECO:0000313" key="1">
    <source>
        <dbReference type="EMBL" id="KAK1384383.1"/>
    </source>
</evidence>
<comment type="caution">
    <text evidence="1">The sequence shown here is derived from an EMBL/GenBank/DDBJ whole genome shotgun (WGS) entry which is preliminary data.</text>
</comment>
<dbReference type="EMBL" id="JAUIZM010000005">
    <property type="protein sequence ID" value="KAK1384383.1"/>
    <property type="molecule type" value="Genomic_DNA"/>
</dbReference>
<gene>
    <name evidence="1" type="ORF">POM88_022118</name>
</gene>
<reference evidence="1" key="2">
    <citation type="submission" date="2023-05" db="EMBL/GenBank/DDBJ databases">
        <authorList>
            <person name="Schelkunov M.I."/>
        </authorList>
    </citation>
    <scope>NUCLEOTIDE SEQUENCE</scope>
    <source>
        <strain evidence="1">Hsosn_3</strain>
        <tissue evidence="1">Leaf</tissue>
    </source>
</reference>
<accession>A0AAD8IFW6</accession>